<protein>
    <submittedName>
        <fullName evidence="2">Uncharacterized protein</fullName>
    </submittedName>
</protein>
<organism evidence="2 3">
    <name type="scientific">Streptomyces afghaniensis 772</name>
    <dbReference type="NCBI Taxonomy" id="1283301"/>
    <lineage>
        <taxon>Bacteria</taxon>
        <taxon>Bacillati</taxon>
        <taxon>Actinomycetota</taxon>
        <taxon>Actinomycetes</taxon>
        <taxon>Kitasatosporales</taxon>
        <taxon>Streptomycetaceae</taxon>
        <taxon>Streptomyces</taxon>
    </lineage>
</organism>
<dbReference type="Proteomes" id="UP000015001">
    <property type="component" value="Unassembled WGS sequence"/>
</dbReference>
<evidence type="ECO:0000313" key="3">
    <source>
        <dbReference type="Proteomes" id="UP000015001"/>
    </source>
</evidence>
<feature type="region of interest" description="Disordered" evidence="1">
    <location>
        <begin position="29"/>
        <end position="58"/>
    </location>
</feature>
<evidence type="ECO:0000256" key="1">
    <source>
        <dbReference type="SAM" id="MobiDB-lite"/>
    </source>
</evidence>
<comment type="caution">
    <text evidence="2">The sequence shown here is derived from an EMBL/GenBank/DDBJ whole genome shotgun (WGS) entry which is preliminary data.</text>
</comment>
<accession>S4NVT1</accession>
<dbReference type="HOGENOM" id="CLU_2977118_0_0_11"/>
<proteinExistence type="predicted"/>
<reference evidence="2 3" key="1">
    <citation type="submission" date="2013-02" db="EMBL/GenBank/DDBJ databases">
        <title>Draft Genome Sequence of Streptomyces afghaniensis, Which Produces Compounds of the Julimycin B-Complex.</title>
        <authorList>
            <person name="Gruening B.A."/>
            <person name="Praeg A."/>
            <person name="Erxleben A."/>
            <person name="Guenther S."/>
            <person name="Fiedler H.-P."/>
            <person name="Goodfellow M."/>
            <person name="Mueller M."/>
        </authorList>
    </citation>
    <scope>NUCLEOTIDE SEQUENCE [LARGE SCALE GENOMIC DNA]</scope>
    <source>
        <strain evidence="2 3">772</strain>
    </source>
</reference>
<dbReference type="PATRIC" id="fig|1283301.3.peg.276"/>
<feature type="region of interest" description="Disordered" evidence="1">
    <location>
        <begin position="1"/>
        <end position="20"/>
    </location>
</feature>
<dbReference type="AlphaFoldDB" id="S4NVT1"/>
<name>S4NVT1_9ACTN</name>
<dbReference type="EMBL" id="AOPY01001111">
    <property type="protein sequence ID" value="EPJ42654.1"/>
    <property type="molecule type" value="Genomic_DNA"/>
</dbReference>
<keyword evidence="3" id="KW-1185">Reference proteome</keyword>
<evidence type="ECO:0000313" key="2">
    <source>
        <dbReference type="EMBL" id="EPJ42654.1"/>
    </source>
</evidence>
<feature type="compositionally biased region" description="Gly residues" evidence="1">
    <location>
        <begin position="36"/>
        <end position="58"/>
    </location>
</feature>
<sequence>MRERARTVGDTLDAGPRADGGFEVTAVLPLTKTGTGTTGTGTTGTGTTGTGTVGEGTG</sequence>
<gene>
    <name evidence="2" type="ORF">STAFG_0290</name>
</gene>